<dbReference type="EMBL" id="JAHRHJ020000008">
    <property type="protein sequence ID" value="KAH9303672.1"/>
    <property type="molecule type" value="Genomic_DNA"/>
</dbReference>
<dbReference type="Pfam" id="PF00931">
    <property type="entry name" value="NB-ARC"/>
    <property type="match status" value="1"/>
</dbReference>
<dbReference type="CDD" id="cd00882">
    <property type="entry name" value="Ras_like_GTPase"/>
    <property type="match status" value="1"/>
</dbReference>
<dbReference type="GO" id="GO:0007165">
    <property type="term" value="P:signal transduction"/>
    <property type="evidence" value="ECO:0007669"/>
    <property type="project" value="InterPro"/>
</dbReference>
<sequence>MEEMFPSLIIFINHRGPDVKKTLASLIHRELNKFGLHVFLDKQELQTGYLLTPAITEAITSASVHIAIFSPRYAESACDLGEFLDIVVDVVLKEVKLESLDVVVYPVGLSHAAEHFHNEVLKHTESSDLITVGIVGLGGSGKSTLVTHLYNSKRSEFKRSCFVSDVCKRDLASLQQTLLVDLLGYDNAEKIENLLLVKDVLGNDSLILITSRDRNLLLRSQISKFYDVKLLGAKDAQELFCRHVFDQPKPPPRSSISGDKTGQHLWWLPFGFESFGWAALWIP</sequence>
<evidence type="ECO:0000313" key="2">
    <source>
        <dbReference type="EMBL" id="KAH9303672.1"/>
    </source>
</evidence>
<comment type="caution">
    <text evidence="2">The sequence shown here is derived from an EMBL/GenBank/DDBJ whole genome shotgun (WGS) entry which is preliminary data.</text>
</comment>
<accession>A0AA38FIV4</accession>
<dbReference type="GO" id="GO:0006952">
    <property type="term" value="P:defense response"/>
    <property type="evidence" value="ECO:0007669"/>
    <property type="project" value="InterPro"/>
</dbReference>
<dbReference type="Proteomes" id="UP000824469">
    <property type="component" value="Unassembled WGS sequence"/>
</dbReference>
<dbReference type="PROSITE" id="PS50104">
    <property type="entry name" value="TIR"/>
    <property type="match status" value="1"/>
</dbReference>
<reference evidence="2 3" key="1">
    <citation type="journal article" date="2021" name="Nat. Plants">
        <title>The Taxus genome provides insights into paclitaxel biosynthesis.</title>
        <authorList>
            <person name="Xiong X."/>
            <person name="Gou J."/>
            <person name="Liao Q."/>
            <person name="Li Y."/>
            <person name="Zhou Q."/>
            <person name="Bi G."/>
            <person name="Li C."/>
            <person name="Du R."/>
            <person name="Wang X."/>
            <person name="Sun T."/>
            <person name="Guo L."/>
            <person name="Liang H."/>
            <person name="Lu P."/>
            <person name="Wu Y."/>
            <person name="Zhang Z."/>
            <person name="Ro D.K."/>
            <person name="Shang Y."/>
            <person name="Huang S."/>
            <person name="Yan J."/>
        </authorList>
    </citation>
    <scope>NUCLEOTIDE SEQUENCE [LARGE SCALE GENOMIC DNA]</scope>
    <source>
        <strain evidence="2">Ta-2019</strain>
    </source>
</reference>
<dbReference type="Gene3D" id="3.40.50.10140">
    <property type="entry name" value="Toll/interleukin-1 receptor homology (TIR) domain"/>
    <property type="match status" value="1"/>
</dbReference>
<dbReference type="PANTHER" id="PTHR11017:SF385">
    <property type="entry name" value="DISEASE RESISTANCE PROTEIN (TIR-NBS-LRR CLASS)-RELATED"/>
    <property type="match status" value="1"/>
</dbReference>
<name>A0AA38FIV4_TAXCH</name>
<dbReference type="SUPFAM" id="SSF52200">
    <property type="entry name" value="Toll/Interleukin receptor TIR domain"/>
    <property type="match status" value="1"/>
</dbReference>
<dbReference type="InterPro" id="IPR044974">
    <property type="entry name" value="Disease_R_plants"/>
</dbReference>
<dbReference type="InterPro" id="IPR000157">
    <property type="entry name" value="TIR_dom"/>
</dbReference>
<dbReference type="InterPro" id="IPR002182">
    <property type="entry name" value="NB-ARC"/>
</dbReference>
<dbReference type="Pfam" id="PF01582">
    <property type="entry name" value="TIR"/>
    <property type="match status" value="1"/>
</dbReference>
<dbReference type="PANTHER" id="PTHR11017">
    <property type="entry name" value="LEUCINE-RICH REPEAT-CONTAINING PROTEIN"/>
    <property type="match status" value="1"/>
</dbReference>
<dbReference type="InterPro" id="IPR027417">
    <property type="entry name" value="P-loop_NTPase"/>
</dbReference>
<dbReference type="InterPro" id="IPR035897">
    <property type="entry name" value="Toll_tir_struct_dom_sf"/>
</dbReference>
<dbReference type="SMART" id="SM00255">
    <property type="entry name" value="TIR"/>
    <property type="match status" value="1"/>
</dbReference>
<keyword evidence="3" id="KW-1185">Reference proteome</keyword>
<protein>
    <recommendedName>
        <fullName evidence="1">TIR domain-containing protein</fullName>
    </recommendedName>
</protein>
<feature type="domain" description="TIR" evidence="1">
    <location>
        <begin position="6"/>
        <end position="124"/>
    </location>
</feature>
<organism evidence="2 3">
    <name type="scientific">Taxus chinensis</name>
    <name type="common">Chinese yew</name>
    <name type="synonym">Taxus wallichiana var. chinensis</name>
    <dbReference type="NCBI Taxonomy" id="29808"/>
    <lineage>
        <taxon>Eukaryota</taxon>
        <taxon>Viridiplantae</taxon>
        <taxon>Streptophyta</taxon>
        <taxon>Embryophyta</taxon>
        <taxon>Tracheophyta</taxon>
        <taxon>Spermatophyta</taxon>
        <taxon>Pinopsida</taxon>
        <taxon>Pinidae</taxon>
        <taxon>Conifers II</taxon>
        <taxon>Cupressales</taxon>
        <taxon>Taxaceae</taxon>
        <taxon>Taxus</taxon>
    </lineage>
</organism>
<dbReference type="AlphaFoldDB" id="A0AA38FIV4"/>
<proteinExistence type="predicted"/>
<gene>
    <name evidence="2" type="ORF">KI387_008076</name>
</gene>
<evidence type="ECO:0000259" key="1">
    <source>
        <dbReference type="PROSITE" id="PS50104"/>
    </source>
</evidence>
<evidence type="ECO:0000313" key="3">
    <source>
        <dbReference type="Proteomes" id="UP000824469"/>
    </source>
</evidence>
<dbReference type="SUPFAM" id="SSF52540">
    <property type="entry name" value="P-loop containing nucleoside triphosphate hydrolases"/>
    <property type="match status" value="1"/>
</dbReference>